<feature type="transmembrane region" description="Helical" evidence="7">
    <location>
        <begin position="78"/>
        <end position="106"/>
    </location>
</feature>
<dbReference type="Pfam" id="PF00528">
    <property type="entry name" value="BPD_transp_1"/>
    <property type="match status" value="1"/>
</dbReference>
<feature type="domain" description="ABC transmembrane type-1" evidence="9">
    <location>
        <begin position="79"/>
        <end position="260"/>
    </location>
</feature>
<dbReference type="Proteomes" id="UP000193083">
    <property type="component" value="Unassembled WGS sequence"/>
</dbReference>
<accession>A0A1X7N6Z5</accession>
<protein>
    <submittedName>
        <fullName evidence="10">NitT/TauT family transport system permease protein</fullName>
    </submittedName>
</protein>
<comment type="subcellular location">
    <subcellularLocation>
        <location evidence="1 7">Cell membrane</location>
        <topology evidence="1 7">Multi-pass membrane protein</topology>
    </subcellularLocation>
</comment>
<keyword evidence="3" id="KW-1003">Cell membrane</keyword>
<evidence type="ECO:0000256" key="7">
    <source>
        <dbReference type="RuleBase" id="RU363032"/>
    </source>
</evidence>
<dbReference type="PANTHER" id="PTHR30151">
    <property type="entry name" value="ALKANE SULFONATE ABC TRANSPORTER-RELATED, MEMBRANE SUBUNIT"/>
    <property type="match status" value="1"/>
</dbReference>
<evidence type="ECO:0000256" key="1">
    <source>
        <dbReference type="ARBA" id="ARBA00004651"/>
    </source>
</evidence>
<feature type="transmembrane region" description="Helical" evidence="7">
    <location>
        <begin position="146"/>
        <end position="168"/>
    </location>
</feature>
<dbReference type="InterPro" id="IPR000515">
    <property type="entry name" value="MetI-like"/>
</dbReference>
<evidence type="ECO:0000256" key="3">
    <source>
        <dbReference type="ARBA" id="ARBA00022475"/>
    </source>
</evidence>
<evidence type="ECO:0000256" key="2">
    <source>
        <dbReference type="ARBA" id="ARBA00022448"/>
    </source>
</evidence>
<dbReference type="GO" id="GO:0055085">
    <property type="term" value="P:transmembrane transport"/>
    <property type="evidence" value="ECO:0007669"/>
    <property type="project" value="InterPro"/>
</dbReference>
<keyword evidence="5 7" id="KW-1133">Transmembrane helix</keyword>
<feature type="transmembrane region" description="Helical" evidence="7">
    <location>
        <begin position="189"/>
        <end position="217"/>
    </location>
</feature>
<dbReference type="EMBL" id="FXBL01000004">
    <property type="protein sequence ID" value="SMH32710.1"/>
    <property type="molecule type" value="Genomic_DNA"/>
</dbReference>
<dbReference type="AlphaFoldDB" id="A0A1X7N6Z5"/>
<feature type="transmembrane region" description="Helical" evidence="7">
    <location>
        <begin position="31"/>
        <end position="50"/>
    </location>
</feature>
<evidence type="ECO:0000256" key="4">
    <source>
        <dbReference type="ARBA" id="ARBA00022692"/>
    </source>
</evidence>
<dbReference type="InterPro" id="IPR035906">
    <property type="entry name" value="MetI-like_sf"/>
</dbReference>
<evidence type="ECO:0000259" key="9">
    <source>
        <dbReference type="PROSITE" id="PS50928"/>
    </source>
</evidence>
<dbReference type="Gene3D" id="1.10.3720.10">
    <property type="entry name" value="MetI-like"/>
    <property type="match status" value="1"/>
</dbReference>
<reference evidence="10 11" key="1">
    <citation type="submission" date="2017-04" db="EMBL/GenBank/DDBJ databases">
        <authorList>
            <person name="Afonso C.L."/>
            <person name="Miller P.J."/>
            <person name="Scott M.A."/>
            <person name="Spackman E."/>
            <person name="Goraichik I."/>
            <person name="Dimitrov K.M."/>
            <person name="Suarez D.L."/>
            <person name="Swayne D.E."/>
        </authorList>
    </citation>
    <scope>NUCLEOTIDE SEQUENCE [LARGE SCALE GENOMIC DNA]</scope>
    <source>
        <strain evidence="10 11">B5P</strain>
    </source>
</reference>
<dbReference type="RefSeq" id="WP_176247451.1">
    <property type="nucleotide sequence ID" value="NZ_FXBL01000004.1"/>
</dbReference>
<evidence type="ECO:0000256" key="6">
    <source>
        <dbReference type="ARBA" id="ARBA00023136"/>
    </source>
</evidence>
<feature type="transmembrane region" description="Helical" evidence="7">
    <location>
        <begin position="118"/>
        <end position="140"/>
    </location>
</feature>
<gene>
    <name evidence="10" type="ORF">SAMN02982922_1322</name>
</gene>
<dbReference type="PANTHER" id="PTHR30151:SF0">
    <property type="entry name" value="ABC TRANSPORTER PERMEASE PROTEIN MJ0413-RELATED"/>
    <property type="match status" value="1"/>
</dbReference>
<sequence length="274" mass="30258">MQMAAERLTDTAPAKGARTGGGRWMPSRRTVATVAFLVAVLAVWQVYSLFVPPIQIPSPLRVASRFATMWSDPGFLTYAGYTFLHVLVSVVLAFVLALVIALLCYFFPVLDLAVYGRLAPFMNSFPGIGWAFLALIWFGINSQAVIFSATAAMLPLALINIGTGLRELSREAIEMSVSFTRAPLRQVRLVILPMLFPYLFAALRLCFGVSFQIVVIVELLCGAKGLGSIINFARSRYWTDMIFAVAILILLVVFLVDRLVLARLQDRIGKVYNV</sequence>
<feature type="region of interest" description="Disordered" evidence="8">
    <location>
        <begin position="1"/>
        <end position="21"/>
    </location>
</feature>
<evidence type="ECO:0000313" key="10">
    <source>
        <dbReference type="EMBL" id="SMH32710.1"/>
    </source>
</evidence>
<dbReference type="GO" id="GO:0005886">
    <property type="term" value="C:plasma membrane"/>
    <property type="evidence" value="ECO:0007669"/>
    <property type="project" value="UniProtKB-SubCell"/>
</dbReference>
<organism evidence="10 11">
    <name type="scientific">Mesorhizobium australicum</name>
    <dbReference type="NCBI Taxonomy" id="536018"/>
    <lineage>
        <taxon>Bacteria</taxon>
        <taxon>Pseudomonadati</taxon>
        <taxon>Pseudomonadota</taxon>
        <taxon>Alphaproteobacteria</taxon>
        <taxon>Hyphomicrobiales</taxon>
        <taxon>Phyllobacteriaceae</taxon>
        <taxon>Mesorhizobium</taxon>
    </lineage>
</organism>
<proteinExistence type="inferred from homology"/>
<keyword evidence="4 7" id="KW-0812">Transmembrane</keyword>
<evidence type="ECO:0000313" key="11">
    <source>
        <dbReference type="Proteomes" id="UP000193083"/>
    </source>
</evidence>
<feature type="transmembrane region" description="Helical" evidence="7">
    <location>
        <begin position="237"/>
        <end position="260"/>
    </location>
</feature>
<comment type="similarity">
    <text evidence="7">Belongs to the binding-protein-dependent transport system permease family.</text>
</comment>
<name>A0A1X7N6Z5_9HYPH</name>
<evidence type="ECO:0000256" key="5">
    <source>
        <dbReference type="ARBA" id="ARBA00022989"/>
    </source>
</evidence>
<evidence type="ECO:0000256" key="8">
    <source>
        <dbReference type="SAM" id="MobiDB-lite"/>
    </source>
</evidence>
<keyword evidence="6 7" id="KW-0472">Membrane</keyword>
<dbReference type="CDD" id="cd06261">
    <property type="entry name" value="TM_PBP2"/>
    <property type="match status" value="1"/>
</dbReference>
<dbReference type="PROSITE" id="PS50928">
    <property type="entry name" value="ABC_TM1"/>
    <property type="match status" value="1"/>
</dbReference>
<keyword evidence="2 7" id="KW-0813">Transport</keyword>
<dbReference type="SUPFAM" id="SSF161098">
    <property type="entry name" value="MetI-like"/>
    <property type="match status" value="1"/>
</dbReference>
<keyword evidence="11" id="KW-1185">Reference proteome</keyword>